<dbReference type="GO" id="GO:0005654">
    <property type="term" value="C:nucleoplasm"/>
    <property type="evidence" value="ECO:0007669"/>
    <property type="project" value="UniProtKB-SubCell"/>
</dbReference>
<dbReference type="GO" id="GO:0030154">
    <property type="term" value="P:cell differentiation"/>
    <property type="evidence" value="ECO:0007669"/>
    <property type="project" value="UniProtKB-KW"/>
</dbReference>
<organism evidence="14 15">
    <name type="scientific">Varanus komodoensis</name>
    <name type="common">Komodo dragon</name>
    <dbReference type="NCBI Taxonomy" id="61221"/>
    <lineage>
        <taxon>Eukaryota</taxon>
        <taxon>Metazoa</taxon>
        <taxon>Chordata</taxon>
        <taxon>Craniata</taxon>
        <taxon>Vertebrata</taxon>
        <taxon>Euteleostomi</taxon>
        <taxon>Lepidosauria</taxon>
        <taxon>Squamata</taxon>
        <taxon>Bifurcata</taxon>
        <taxon>Unidentata</taxon>
        <taxon>Episquamata</taxon>
        <taxon>Toxicofera</taxon>
        <taxon>Anguimorpha</taxon>
        <taxon>Paleoanguimorpha</taxon>
        <taxon>Varanoidea</taxon>
        <taxon>Varanidae</taxon>
        <taxon>Varanus</taxon>
    </lineage>
</organism>
<dbReference type="GO" id="GO:0097192">
    <property type="term" value="P:extrinsic apoptotic signaling pathway in absence of ligand"/>
    <property type="evidence" value="ECO:0007669"/>
    <property type="project" value="TreeGrafter"/>
</dbReference>
<evidence type="ECO:0000256" key="12">
    <source>
        <dbReference type="SAM" id="Phobius"/>
    </source>
</evidence>
<dbReference type="PANTHER" id="PTHR11256:SF46">
    <property type="entry name" value="INDUCED MYELOID LEUKEMIA CELL DIFFERENTIATION PROTEIN MCL-1"/>
    <property type="match status" value="1"/>
</dbReference>
<keyword evidence="9" id="KW-0221">Differentiation</keyword>
<dbReference type="PROSITE" id="PS50062">
    <property type="entry name" value="BCL2_FAMILY"/>
    <property type="match status" value="1"/>
</dbReference>
<evidence type="ECO:0000259" key="13">
    <source>
        <dbReference type="SMART" id="SM00337"/>
    </source>
</evidence>
<proteinExistence type="inferred from homology"/>
<dbReference type="InterPro" id="IPR013281">
    <property type="entry name" value="Apop_reg_Mc1"/>
</dbReference>
<dbReference type="InterPro" id="IPR002475">
    <property type="entry name" value="Bcl2-like"/>
</dbReference>
<dbReference type="Ensembl" id="ENSVKKT00000005954.1">
    <property type="protein sequence ID" value="ENSVKKP00000005795.1"/>
    <property type="gene ID" value="ENSVKKG00000004093.1"/>
</dbReference>
<dbReference type="GO" id="GO:0042981">
    <property type="term" value="P:regulation of apoptotic process"/>
    <property type="evidence" value="ECO:0007669"/>
    <property type="project" value="InterPro"/>
</dbReference>
<keyword evidence="8" id="KW-0053">Apoptosis</keyword>
<name>A0A8D2KSY3_VARKO</name>
<evidence type="ECO:0000256" key="4">
    <source>
        <dbReference type="ARBA" id="ARBA00022473"/>
    </source>
</evidence>
<comment type="similarity">
    <text evidence="3">Belongs to the Bcl-2 family.</text>
</comment>
<dbReference type="PROSITE" id="PS01080">
    <property type="entry name" value="BH1"/>
    <property type="match status" value="1"/>
</dbReference>
<evidence type="ECO:0000256" key="7">
    <source>
        <dbReference type="ARBA" id="ARBA00022553"/>
    </source>
</evidence>
<sequence length="161" mass="17814">NFLLGTNAIYKLSLSGGVALFFSMVFLKCKFNANSILSHPGMLKKMEIKKEDDLKSVSEIASHVFSDGVTNWGRIVTLIAFGAFVAKHLKNINQESGISTLTEIITDVLVTDKREWLVNHNAWEGFVKFFHVEDIEGSIRNVLMTFAGVAGLGASLAYMIR</sequence>
<evidence type="ECO:0000256" key="6">
    <source>
        <dbReference type="ARBA" id="ARBA00022499"/>
    </source>
</evidence>
<dbReference type="InterPro" id="IPR026298">
    <property type="entry name" value="Bcl-2_fam"/>
</dbReference>
<evidence type="ECO:0000256" key="1">
    <source>
        <dbReference type="ARBA" id="ARBA00004496"/>
    </source>
</evidence>
<evidence type="ECO:0000256" key="10">
    <source>
        <dbReference type="ARBA" id="ARBA00022843"/>
    </source>
</evidence>
<evidence type="ECO:0000256" key="9">
    <source>
        <dbReference type="ARBA" id="ARBA00022782"/>
    </source>
</evidence>
<dbReference type="PANTHER" id="PTHR11256">
    <property type="entry name" value="BCL-2 RELATED"/>
    <property type="match status" value="1"/>
</dbReference>
<keyword evidence="12" id="KW-0812">Transmembrane</keyword>
<dbReference type="GO" id="GO:0015267">
    <property type="term" value="F:channel activity"/>
    <property type="evidence" value="ECO:0007669"/>
    <property type="project" value="TreeGrafter"/>
</dbReference>
<dbReference type="AlphaFoldDB" id="A0A8D2KSY3"/>
<evidence type="ECO:0000256" key="3">
    <source>
        <dbReference type="ARBA" id="ARBA00009458"/>
    </source>
</evidence>
<keyword evidence="6" id="KW-1017">Isopeptide bond</keyword>
<accession>A0A8D2KSY3</accession>
<keyword evidence="5" id="KW-0963">Cytoplasm</keyword>
<evidence type="ECO:0000313" key="15">
    <source>
        <dbReference type="Proteomes" id="UP000694545"/>
    </source>
</evidence>
<dbReference type="Proteomes" id="UP000694545">
    <property type="component" value="Unplaced"/>
</dbReference>
<evidence type="ECO:0000256" key="8">
    <source>
        <dbReference type="ARBA" id="ARBA00022703"/>
    </source>
</evidence>
<protein>
    <submittedName>
        <fullName evidence="14">MCL1 apoptosis regulator, BCL2 family member</fullName>
    </submittedName>
</protein>
<evidence type="ECO:0000256" key="2">
    <source>
        <dbReference type="ARBA" id="ARBA00004642"/>
    </source>
</evidence>
<keyword evidence="15" id="KW-1185">Reference proteome</keyword>
<dbReference type="GO" id="GO:0008630">
    <property type="term" value="P:intrinsic apoptotic signaling pathway in response to DNA damage"/>
    <property type="evidence" value="ECO:0007669"/>
    <property type="project" value="TreeGrafter"/>
</dbReference>
<evidence type="ECO:0000256" key="11">
    <source>
        <dbReference type="ARBA" id="ARBA00023242"/>
    </source>
</evidence>
<dbReference type="GO" id="GO:0008053">
    <property type="term" value="P:mitochondrial fusion"/>
    <property type="evidence" value="ECO:0007669"/>
    <property type="project" value="TreeGrafter"/>
</dbReference>
<feature type="domain" description="Bcl-2 Bcl-2 homology region 1-3" evidence="13">
    <location>
        <begin position="24"/>
        <end position="123"/>
    </location>
</feature>
<reference evidence="14" key="1">
    <citation type="submission" date="2025-08" db="UniProtKB">
        <authorList>
            <consortium name="Ensembl"/>
        </authorList>
    </citation>
    <scope>IDENTIFICATION</scope>
</reference>
<keyword evidence="7" id="KW-0597">Phosphoprotein</keyword>
<reference evidence="14" key="2">
    <citation type="submission" date="2025-09" db="UniProtKB">
        <authorList>
            <consortium name="Ensembl"/>
        </authorList>
    </citation>
    <scope>IDENTIFICATION</scope>
</reference>
<dbReference type="Gene3D" id="1.10.437.10">
    <property type="entry name" value="Blc2-like"/>
    <property type="match status" value="1"/>
</dbReference>
<keyword evidence="12" id="KW-1133">Transmembrane helix</keyword>
<feature type="transmembrane region" description="Helical" evidence="12">
    <location>
        <begin position="12"/>
        <end position="29"/>
    </location>
</feature>
<dbReference type="CDD" id="cd06845">
    <property type="entry name" value="Bcl-2_like"/>
    <property type="match status" value="1"/>
</dbReference>
<keyword evidence="11" id="KW-0539">Nucleus</keyword>
<dbReference type="Pfam" id="PF00452">
    <property type="entry name" value="Bcl-2"/>
    <property type="match status" value="1"/>
</dbReference>
<dbReference type="GO" id="GO:0005741">
    <property type="term" value="C:mitochondrial outer membrane"/>
    <property type="evidence" value="ECO:0007669"/>
    <property type="project" value="TreeGrafter"/>
</dbReference>
<feature type="transmembrane region" description="Helical" evidence="12">
    <location>
        <begin position="142"/>
        <end position="160"/>
    </location>
</feature>
<dbReference type="PRINTS" id="PR01862">
    <property type="entry name" value="BCL2FAMILY"/>
</dbReference>
<comment type="subcellular location">
    <subcellularLocation>
        <location evidence="1">Cytoplasm</location>
    </subcellularLocation>
    <subcellularLocation>
        <location evidence="2">Nucleus</location>
        <location evidence="2">Nucleoplasm</location>
    </subcellularLocation>
</comment>
<dbReference type="SMART" id="SM00337">
    <property type="entry name" value="BCL"/>
    <property type="match status" value="1"/>
</dbReference>
<dbReference type="InterPro" id="IPR020717">
    <property type="entry name" value="Bcl2_BH1_motif_CS"/>
</dbReference>
<keyword evidence="12" id="KW-0472">Membrane</keyword>
<dbReference type="InterPro" id="IPR046371">
    <property type="entry name" value="Bcl-2_BH1-3"/>
</dbReference>
<dbReference type="SUPFAM" id="SSF56854">
    <property type="entry name" value="Bcl-2 inhibitors of programmed cell death"/>
    <property type="match status" value="1"/>
</dbReference>
<evidence type="ECO:0000256" key="5">
    <source>
        <dbReference type="ARBA" id="ARBA00022490"/>
    </source>
</evidence>
<dbReference type="GO" id="GO:0051400">
    <property type="term" value="F:BH domain binding"/>
    <property type="evidence" value="ECO:0007669"/>
    <property type="project" value="TreeGrafter"/>
</dbReference>
<keyword evidence="10" id="KW-0832">Ubl conjugation</keyword>
<evidence type="ECO:0000313" key="14">
    <source>
        <dbReference type="Ensembl" id="ENSVKKP00000005795.1"/>
    </source>
</evidence>
<dbReference type="InterPro" id="IPR036834">
    <property type="entry name" value="Bcl-2-like_sf"/>
</dbReference>
<dbReference type="GO" id="GO:0001836">
    <property type="term" value="P:release of cytochrome c from mitochondria"/>
    <property type="evidence" value="ECO:0007669"/>
    <property type="project" value="TreeGrafter"/>
</dbReference>
<dbReference type="PRINTS" id="PR01866">
    <property type="entry name" value="APOPREGMCL1"/>
</dbReference>
<keyword evidence="4" id="KW-0217">Developmental protein</keyword>